<keyword evidence="3" id="KW-0406">Ion transport</keyword>
<reference evidence="5" key="1">
    <citation type="submission" date="2023-07" db="EMBL/GenBank/DDBJ databases">
        <title>A chromosome-level genome assembly of Lolium multiflorum.</title>
        <authorList>
            <person name="Chen Y."/>
            <person name="Copetti D."/>
            <person name="Kolliker R."/>
            <person name="Studer B."/>
        </authorList>
    </citation>
    <scope>NUCLEOTIDE SEQUENCE</scope>
    <source>
        <strain evidence="5">02402/16</strain>
        <tissue evidence="5">Leaf</tissue>
    </source>
</reference>
<feature type="transmembrane region" description="Helical" evidence="4">
    <location>
        <begin position="44"/>
        <end position="64"/>
    </location>
</feature>
<evidence type="ECO:0008006" key="7">
    <source>
        <dbReference type="Google" id="ProtNLM"/>
    </source>
</evidence>
<dbReference type="Proteomes" id="UP001231189">
    <property type="component" value="Unassembled WGS sequence"/>
</dbReference>
<evidence type="ECO:0000256" key="2">
    <source>
        <dbReference type="ARBA" id="ARBA00022448"/>
    </source>
</evidence>
<organism evidence="5 6">
    <name type="scientific">Lolium multiflorum</name>
    <name type="common">Italian ryegrass</name>
    <name type="synonym">Lolium perenne subsp. multiflorum</name>
    <dbReference type="NCBI Taxonomy" id="4521"/>
    <lineage>
        <taxon>Eukaryota</taxon>
        <taxon>Viridiplantae</taxon>
        <taxon>Streptophyta</taxon>
        <taxon>Embryophyta</taxon>
        <taxon>Tracheophyta</taxon>
        <taxon>Spermatophyta</taxon>
        <taxon>Magnoliopsida</taxon>
        <taxon>Liliopsida</taxon>
        <taxon>Poales</taxon>
        <taxon>Poaceae</taxon>
        <taxon>BOP clade</taxon>
        <taxon>Pooideae</taxon>
        <taxon>Poodae</taxon>
        <taxon>Poeae</taxon>
        <taxon>Poeae Chloroplast Group 2 (Poeae type)</taxon>
        <taxon>Loliodinae</taxon>
        <taxon>Loliinae</taxon>
        <taxon>Lolium</taxon>
    </lineage>
</organism>
<accession>A0AAD8VFQ8</accession>
<dbReference type="Gene3D" id="1.20.120.610">
    <property type="entry name" value="lithium bound rotor ring of v- atpase"/>
    <property type="match status" value="1"/>
</dbReference>
<comment type="caution">
    <text evidence="5">The sequence shown here is derived from an EMBL/GenBank/DDBJ whole genome shotgun (WGS) entry which is preliminary data.</text>
</comment>
<name>A0AAD8VFQ8_LOLMU</name>
<dbReference type="GO" id="GO:0006811">
    <property type="term" value="P:monoatomic ion transport"/>
    <property type="evidence" value="ECO:0007669"/>
    <property type="project" value="UniProtKB-KW"/>
</dbReference>
<comment type="similarity">
    <text evidence="1">Belongs to the V-ATPase proteolipid subunit family.</text>
</comment>
<dbReference type="AlphaFoldDB" id="A0AAD8VFQ8"/>
<keyword evidence="2" id="KW-0813">Transport</keyword>
<evidence type="ECO:0000256" key="3">
    <source>
        <dbReference type="ARBA" id="ARBA00023065"/>
    </source>
</evidence>
<dbReference type="InterPro" id="IPR035921">
    <property type="entry name" value="F/V-ATP_Csub_sf"/>
</dbReference>
<protein>
    <recommendedName>
        <fullName evidence="7">V-type proton ATPase proteolipid subunit</fullName>
    </recommendedName>
</protein>
<dbReference type="PANTHER" id="PTHR10263">
    <property type="entry name" value="V-TYPE PROTON ATPASE PROTEOLIPID SUBUNIT"/>
    <property type="match status" value="1"/>
</dbReference>
<evidence type="ECO:0000256" key="1">
    <source>
        <dbReference type="ARBA" id="ARBA00007296"/>
    </source>
</evidence>
<evidence type="ECO:0000313" key="6">
    <source>
        <dbReference type="Proteomes" id="UP001231189"/>
    </source>
</evidence>
<feature type="transmembrane region" description="Helical" evidence="4">
    <location>
        <begin position="12"/>
        <end position="32"/>
    </location>
</feature>
<keyword evidence="4" id="KW-0472">Membrane</keyword>
<keyword evidence="4" id="KW-1133">Transmembrane helix</keyword>
<proteinExistence type="inferred from homology"/>
<evidence type="ECO:0000313" key="5">
    <source>
        <dbReference type="EMBL" id="KAK1603110.1"/>
    </source>
</evidence>
<evidence type="ECO:0000256" key="4">
    <source>
        <dbReference type="SAM" id="Phobius"/>
    </source>
</evidence>
<sequence length="97" mass="10182">MGVMRTELVMKSIVPVVMVGALGIYGIIITGINPKDKPHFLFDGYAHLFSGLMGLTAGMAVGIVDGAGVGGQDDDYLIISAWLKGLATVTTVLHYNS</sequence>
<gene>
    <name evidence="5" type="ORF">QYE76_016352</name>
</gene>
<keyword evidence="6" id="KW-1185">Reference proteome</keyword>
<feature type="transmembrane region" description="Helical" evidence="4">
    <location>
        <begin position="76"/>
        <end position="95"/>
    </location>
</feature>
<keyword evidence="4" id="KW-0812">Transmembrane</keyword>
<dbReference type="EMBL" id="JAUUTY010000122">
    <property type="protein sequence ID" value="KAK1603110.1"/>
    <property type="molecule type" value="Genomic_DNA"/>
</dbReference>